<evidence type="ECO:0000313" key="4">
    <source>
        <dbReference type="EMBL" id="OMF52037.1"/>
    </source>
</evidence>
<feature type="domain" description="NAD-dependent epimerase/dehydratase" evidence="2">
    <location>
        <begin position="4"/>
        <end position="218"/>
    </location>
</feature>
<dbReference type="SUPFAM" id="SSF51735">
    <property type="entry name" value="NAD(P)-binding Rossmann-fold domains"/>
    <property type="match status" value="1"/>
</dbReference>
<accession>A0A1R1EJQ2</accession>
<gene>
    <name evidence="4" type="ORF">BK138_24760</name>
</gene>
<dbReference type="InterPro" id="IPR013549">
    <property type="entry name" value="DUF1731"/>
</dbReference>
<dbReference type="Gene3D" id="3.40.50.720">
    <property type="entry name" value="NAD(P)-binding Rossmann-like Domain"/>
    <property type="match status" value="1"/>
</dbReference>
<dbReference type="RefSeq" id="WP_076173463.1">
    <property type="nucleotide sequence ID" value="NZ_MRTP01000008.1"/>
</dbReference>
<dbReference type="CDD" id="cd05242">
    <property type="entry name" value="SDR_a8"/>
    <property type="match status" value="1"/>
</dbReference>
<sequence>MRVAICGGTGFIGSALTEHLLKNGHEVTVVTRRLPPDHKRDPRLVLYTWDEIASHPELMEGIDALVNLAGSSLSQRWTAKAKDSIIHSRLTTVAAVAKLVEALHSKPGVVIQASAIAVYGTSWTNTFDENSPKRVMDFPSDVVSRWEDAADSIQGVRLVKLRIGVVLGNQGGAFPIMRLPYRLGVGGKIGSGRQWLSWIHLEDIVRLIEFCMTHPEAEGPVNATAPEPVTNDQFGQAVGRAYHRPHWFPVPAVMMKAVLGEQSLIILEGQRILPAKALELGFKFRYPRLQEALNGLANEQG</sequence>
<dbReference type="InterPro" id="IPR001509">
    <property type="entry name" value="Epimerase_deHydtase"/>
</dbReference>
<dbReference type="Proteomes" id="UP000187172">
    <property type="component" value="Unassembled WGS sequence"/>
</dbReference>
<organism evidence="4 5">
    <name type="scientific">Paenibacillus rhizosphaerae</name>
    <dbReference type="NCBI Taxonomy" id="297318"/>
    <lineage>
        <taxon>Bacteria</taxon>
        <taxon>Bacillati</taxon>
        <taxon>Bacillota</taxon>
        <taxon>Bacilli</taxon>
        <taxon>Bacillales</taxon>
        <taxon>Paenibacillaceae</taxon>
        <taxon>Paenibacillus</taxon>
    </lineage>
</organism>
<dbReference type="EMBL" id="MRTP01000008">
    <property type="protein sequence ID" value="OMF52037.1"/>
    <property type="molecule type" value="Genomic_DNA"/>
</dbReference>
<evidence type="ECO:0000259" key="2">
    <source>
        <dbReference type="Pfam" id="PF01370"/>
    </source>
</evidence>
<feature type="domain" description="DUF1731" evidence="3">
    <location>
        <begin position="250"/>
        <end position="294"/>
    </location>
</feature>
<protein>
    <submittedName>
        <fullName evidence="4">TIGR01777 family protein</fullName>
    </submittedName>
</protein>
<dbReference type="NCBIfam" id="TIGR01777">
    <property type="entry name" value="yfcH"/>
    <property type="match status" value="1"/>
</dbReference>
<keyword evidence="5" id="KW-1185">Reference proteome</keyword>
<dbReference type="Pfam" id="PF08338">
    <property type="entry name" value="DUF1731"/>
    <property type="match status" value="1"/>
</dbReference>
<dbReference type="STRING" id="297318.BK138_24760"/>
<comment type="caution">
    <text evidence="4">The sequence shown here is derived from an EMBL/GenBank/DDBJ whole genome shotgun (WGS) entry which is preliminary data.</text>
</comment>
<name>A0A1R1EJQ2_9BACL</name>
<dbReference type="AlphaFoldDB" id="A0A1R1EJQ2"/>
<evidence type="ECO:0000259" key="3">
    <source>
        <dbReference type="Pfam" id="PF08338"/>
    </source>
</evidence>
<proteinExistence type="inferred from homology"/>
<comment type="similarity">
    <text evidence="1">Belongs to the NAD(P)-dependent epimerase/dehydratase family. SDR39U1 subfamily.</text>
</comment>
<dbReference type="PANTHER" id="PTHR11092">
    <property type="entry name" value="SUGAR NUCLEOTIDE EPIMERASE RELATED"/>
    <property type="match status" value="1"/>
</dbReference>
<dbReference type="InterPro" id="IPR036291">
    <property type="entry name" value="NAD(P)-bd_dom_sf"/>
</dbReference>
<reference evidence="4 5" key="1">
    <citation type="submission" date="2016-11" db="EMBL/GenBank/DDBJ databases">
        <title>Paenibacillus species isolates.</title>
        <authorList>
            <person name="Beno S.M."/>
        </authorList>
    </citation>
    <scope>NUCLEOTIDE SEQUENCE [LARGE SCALE GENOMIC DNA]</scope>
    <source>
        <strain evidence="4 5">FSL R5-0378</strain>
    </source>
</reference>
<dbReference type="InterPro" id="IPR010099">
    <property type="entry name" value="SDR39U1"/>
</dbReference>
<evidence type="ECO:0000313" key="5">
    <source>
        <dbReference type="Proteomes" id="UP000187172"/>
    </source>
</evidence>
<dbReference type="PANTHER" id="PTHR11092:SF0">
    <property type="entry name" value="EPIMERASE FAMILY PROTEIN SDR39U1"/>
    <property type="match status" value="1"/>
</dbReference>
<evidence type="ECO:0000256" key="1">
    <source>
        <dbReference type="ARBA" id="ARBA00009353"/>
    </source>
</evidence>
<dbReference type="Pfam" id="PF01370">
    <property type="entry name" value="Epimerase"/>
    <property type="match status" value="1"/>
</dbReference>